<comment type="caution">
    <text evidence="2">The sequence shown here is derived from an EMBL/GenBank/DDBJ whole genome shotgun (WGS) entry which is preliminary data.</text>
</comment>
<dbReference type="EMBL" id="JACEFF010000675">
    <property type="protein sequence ID" value="KAH9632997.1"/>
    <property type="molecule type" value="Genomic_DNA"/>
</dbReference>
<sequence length="477" mass="54625">MESRWAKLVRLAKDHYRTEENNSVNQTVSKQSGSSMQKFTDSLIPSDSEKGDFFGTSSDEFRPSNNRDNSSSEDSSSSSSSSSSSEDEHEAKVSVPEASITTHVSTISEPVEPKKAKKRTKTPNNWKRVRAKQLKNTGKEYLSRTGKYMSGKAMGPPSSFKCTLVGASKLSEEEKQAIFNSYWELTALCEQGSTTPMLPPLNTVPSGNLLKISSTSQTTTLDFTFQNLPFTEDPKTPNKEDQSSTQESCNTDNMVIPSPFKRALFWPTPKQNSKGRRKEKVPSVVSSLEWQRYHENKEKKKIELEIEKQRRAEERKNRKKRLKKIANLRLIRKEWVESGDSVNDISDEVTDEEREEERNEEESRIKQGGKFPGKKIITNMFVLSKRSDVCSTCLQLDENIKKETNAETKNKLIIEKRVHRLRFKAFYEILQEQRSDLLTMSFDCQKNLGLPKVPDQSAYYSRQINFYNFTIVALRQN</sequence>
<protein>
    <submittedName>
        <fullName evidence="2">Uncharacterized protein</fullName>
    </submittedName>
</protein>
<dbReference type="Proteomes" id="UP000814243">
    <property type="component" value="Unassembled WGS sequence"/>
</dbReference>
<dbReference type="AlphaFoldDB" id="A0A922M9S1"/>
<reference evidence="2" key="1">
    <citation type="journal article" date="2021" name="G3 (Bethesda)">
        <title>Genome and transcriptome analysis of the beet armyworm Spodoptera exigua reveals targets for pest control. .</title>
        <authorList>
            <person name="Simon S."/>
            <person name="Breeschoten T."/>
            <person name="Jansen H.J."/>
            <person name="Dirks R.P."/>
            <person name="Schranz M.E."/>
            <person name="Ros V.I.D."/>
        </authorList>
    </citation>
    <scope>NUCLEOTIDE SEQUENCE</scope>
    <source>
        <strain evidence="2">TB_SE_WUR_2020</strain>
    </source>
</reference>
<feature type="compositionally biased region" description="Polar residues" evidence="1">
    <location>
        <begin position="99"/>
        <end position="108"/>
    </location>
</feature>
<feature type="compositionally biased region" description="Basic residues" evidence="1">
    <location>
        <begin position="115"/>
        <end position="126"/>
    </location>
</feature>
<gene>
    <name evidence="2" type="ORF">HF086_000357</name>
</gene>
<organism evidence="2 3">
    <name type="scientific">Spodoptera exigua</name>
    <name type="common">Beet armyworm</name>
    <name type="synonym">Noctua fulgens</name>
    <dbReference type="NCBI Taxonomy" id="7107"/>
    <lineage>
        <taxon>Eukaryota</taxon>
        <taxon>Metazoa</taxon>
        <taxon>Ecdysozoa</taxon>
        <taxon>Arthropoda</taxon>
        <taxon>Hexapoda</taxon>
        <taxon>Insecta</taxon>
        <taxon>Pterygota</taxon>
        <taxon>Neoptera</taxon>
        <taxon>Endopterygota</taxon>
        <taxon>Lepidoptera</taxon>
        <taxon>Glossata</taxon>
        <taxon>Ditrysia</taxon>
        <taxon>Noctuoidea</taxon>
        <taxon>Noctuidae</taxon>
        <taxon>Amphipyrinae</taxon>
        <taxon>Spodoptera</taxon>
    </lineage>
</organism>
<feature type="compositionally biased region" description="Polar residues" evidence="1">
    <location>
        <begin position="243"/>
        <end position="253"/>
    </location>
</feature>
<proteinExistence type="predicted"/>
<evidence type="ECO:0000313" key="3">
    <source>
        <dbReference type="Proteomes" id="UP000814243"/>
    </source>
</evidence>
<dbReference type="PANTHER" id="PTHR10773">
    <property type="entry name" value="DNA-DIRECTED RNA POLYMERASES I, II, AND III SUBUNIT RPABC2"/>
    <property type="match status" value="1"/>
</dbReference>
<accession>A0A922M9S1</accession>
<dbReference type="PANTHER" id="PTHR10773:SF19">
    <property type="match status" value="1"/>
</dbReference>
<feature type="region of interest" description="Disordered" evidence="1">
    <location>
        <begin position="228"/>
        <end position="281"/>
    </location>
</feature>
<feature type="compositionally biased region" description="Polar residues" evidence="1">
    <location>
        <begin position="21"/>
        <end position="45"/>
    </location>
</feature>
<feature type="region of interest" description="Disordered" evidence="1">
    <location>
        <begin position="346"/>
        <end position="367"/>
    </location>
</feature>
<name>A0A922M9S1_SPOEX</name>
<evidence type="ECO:0000256" key="1">
    <source>
        <dbReference type="SAM" id="MobiDB-lite"/>
    </source>
</evidence>
<feature type="compositionally biased region" description="Low complexity" evidence="1">
    <location>
        <begin position="64"/>
        <end position="84"/>
    </location>
</feature>
<feature type="region of interest" description="Disordered" evidence="1">
    <location>
        <begin position="17"/>
        <end position="126"/>
    </location>
</feature>
<evidence type="ECO:0000313" key="2">
    <source>
        <dbReference type="EMBL" id="KAH9632997.1"/>
    </source>
</evidence>
<feature type="compositionally biased region" description="Basic and acidic residues" evidence="1">
    <location>
        <begin position="232"/>
        <end position="242"/>
    </location>
</feature>
<feature type="compositionally biased region" description="Acidic residues" evidence="1">
    <location>
        <begin position="346"/>
        <end position="360"/>
    </location>
</feature>